<dbReference type="Proteomes" id="UP001066276">
    <property type="component" value="Chromosome 11"/>
</dbReference>
<reference evidence="2" key="1">
    <citation type="journal article" date="2022" name="bioRxiv">
        <title>Sequencing and chromosome-scale assembly of the giantPleurodeles waltlgenome.</title>
        <authorList>
            <person name="Brown T."/>
            <person name="Elewa A."/>
            <person name="Iarovenko S."/>
            <person name="Subramanian E."/>
            <person name="Araus A.J."/>
            <person name="Petzold A."/>
            <person name="Susuki M."/>
            <person name="Suzuki K.-i.T."/>
            <person name="Hayashi T."/>
            <person name="Toyoda A."/>
            <person name="Oliveira C."/>
            <person name="Osipova E."/>
            <person name="Leigh N.D."/>
            <person name="Simon A."/>
            <person name="Yun M.H."/>
        </authorList>
    </citation>
    <scope>NUCLEOTIDE SEQUENCE</scope>
    <source>
        <strain evidence="2">20211129_DDA</strain>
        <tissue evidence="2">Liver</tissue>
    </source>
</reference>
<feature type="compositionally biased region" description="Polar residues" evidence="1">
    <location>
        <begin position="115"/>
        <end position="130"/>
    </location>
</feature>
<protein>
    <submittedName>
        <fullName evidence="2">Uncharacterized protein</fullName>
    </submittedName>
</protein>
<feature type="region of interest" description="Disordered" evidence="1">
    <location>
        <begin position="1"/>
        <end position="137"/>
    </location>
</feature>
<gene>
    <name evidence="2" type="ORF">NDU88_001884</name>
</gene>
<name>A0AAV7LEF9_PLEWA</name>
<keyword evidence="3" id="KW-1185">Reference proteome</keyword>
<evidence type="ECO:0000256" key="1">
    <source>
        <dbReference type="SAM" id="MobiDB-lite"/>
    </source>
</evidence>
<dbReference type="AlphaFoldDB" id="A0AAV7LEF9"/>
<feature type="compositionally biased region" description="Basic and acidic residues" evidence="1">
    <location>
        <begin position="33"/>
        <end position="48"/>
    </location>
</feature>
<comment type="caution">
    <text evidence="2">The sequence shown here is derived from an EMBL/GenBank/DDBJ whole genome shotgun (WGS) entry which is preliminary data.</text>
</comment>
<accession>A0AAV7LEF9</accession>
<proteinExistence type="predicted"/>
<evidence type="ECO:0000313" key="2">
    <source>
        <dbReference type="EMBL" id="KAJ1088729.1"/>
    </source>
</evidence>
<dbReference type="EMBL" id="JANPWB010000015">
    <property type="protein sequence ID" value="KAJ1088729.1"/>
    <property type="molecule type" value="Genomic_DNA"/>
</dbReference>
<sequence length="137" mass="15140">MNLADVRRQISLCVSPTSRPRGLGLQGKAAIPRRGERRPSIVEEKKGEGPAARHHRRYGPPKHPNDRCPRGPPGPPGESAGQSHSARRPGARRDLKRPARPPPPHRNCRRCNRGKLSTSGVPPTFSSLSQLRPDRRI</sequence>
<organism evidence="2 3">
    <name type="scientific">Pleurodeles waltl</name>
    <name type="common">Iberian ribbed newt</name>
    <dbReference type="NCBI Taxonomy" id="8319"/>
    <lineage>
        <taxon>Eukaryota</taxon>
        <taxon>Metazoa</taxon>
        <taxon>Chordata</taxon>
        <taxon>Craniata</taxon>
        <taxon>Vertebrata</taxon>
        <taxon>Euteleostomi</taxon>
        <taxon>Amphibia</taxon>
        <taxon>Batrachia</taxon>
        <taxon>Caudata</taxon>
        <taxon>Salamandroidea</taxon>
        <taxon>Salamandridae</taxon>
        <taxon>Pleurodelinae</taxon>
        <taxon>Pleurodeles</taxon>
    </lineage>
</organism>
<evidence type="ECO:0000313" key="3">
    <source>
        <dbReference type="Proteomes" id="UP001066276"/>
    </source>
</evidence>